<feature type="non-terminal residue" evidence="2">
    <location>
        <position position="1"/>
    </location>
</feature>
<comment type="caution">
    <text evidence="2">The sequence shown here is derived from an EMBL/GenBank/DDBJ whole genome shotgun (WGS) entry which is preliminary data.</text>
</comment>
<sequence>FNSFSYDYTVNKIIEAGLKPETESFPALPASCLLESMHEPQLWLWALGCLSSLHRQGGGYGTRSQPPMAPGKPNHEDLNLIQQERPSSL</sequence>
<name>A0A835P5E1_9PASS</name>
<dbReference type="AlphaFoldDB" id="A0A835P5E1"/>
<evidence type="ECO:0000313" key="3">
    <source>
        <dbReference type="EMBL" id="KAI1240895.1"/>
    </source>
</evidence>
<organism evidence="2">
    <name type="scientific">Lamprotornis superbus</name>
    <dbReference type="NCBI Taxonomy" id="245042"/>
    <lineage>
        <taxon>Eukaryota</taxon>
        <taxon>Metazoa</taxon>
        <taxon>Chordata</taxon>
        <taxon>Craniata</taxon>
        <taxon>Vertebrata</taxon>
        <taxon>Euteleostomi</taxon>
        <taxon>Archelosauria</taxon>
        <taxon>Archosauria</taxon>
        <taxon>Dinosauria</taxon>
        <taxon>Saurischia</taxon>
        <taxon>Theropoda</taxon>
        <taxon>Coelurosauria</taxon>
        <taxon>Aves</taxon>
        <taxon>Neognathae</taxon>
        <taxon>Neoaves</taxon>
        <taxon>Telluraves</taxon>
        <taxon>Australaves</taxon>
        <taxon>Passeriformes</taxon>
        <taxon>Sturnidae</taxon>
        <taxon>Lamprotornis</taxon>
    </lineage>
</organism>
<gene>
    <name evidence="2" type="ORF">IHE44_000067</name>
    <name evidence="3" type="ORF">IHE44_0009343</name>
</gene>
<feature type="non-terminal residue" evidence="2">
    <location>
        <position position="89"/>
    </location>
</feature>
<dbReference type="Proteomes" id="UP000618051">
    <property type="component" value="Unassembled WGS sequence"/>
</dbReference>
<reference evidence="3 4" key="2">
    <citation type="journal article" date="2021" name="J. Hered.">
        <title>Feather Gene Expression Elucidates the Developmental Basis of Plumage Iridescence in African Starlings.</title>
        <authorList>
            <person name="Rubenstein D.R."/>
            <person name="Corvelo A."/>
            <person name="MacManes M.D."/>
            <person name="Maia R."/>
            <person name="Narzisi G."/>
            <person name="Rousaki A."/>
            <person name="Vandenabeele P."/>
            <person name="Shawkey M.D."/>
            <person name="Solomon J."/>
        </authorList>
    </citation>
    <scope>NUCLEOTIDE SEQUENCE [LARGE SCALE GENOMIC DNA]</scope>
    <source>
        <strain evidence="3">SS15</strain>
    </source>
</reference>
<dbReference type="EMBL" id="JADDUC020000003">
    <property type="protein sequence ID" value="KAI1240895.1"/>
    <property type="molecule type" value="Genomic_DNA"/>
</dbReference>
<evidence type="ECO:0000256" key="1">
    <source>
        <dbReference type="SAM" id="MobiDB-lite"/>
    </source>
</evidence>
<keyword evidence="4" id="KW-1185">Reference proteome</keyword>
<feature type="compositionally biased region" description="Polar residues" evidence="1">
    <location>
        <begin position="80"/>
        <end position="89"/>
    </location>
</feature>
<dbReference type="OrthoDB" id="9398357at2759"/>
<protein>
    <submittedName>
        <fullName evidence="2">AT-rich interactive domain-containing protein 1B</fullName>
    </submittedName>
</protein>
<feature type="region of interest" description="Disordered" evidence="1">
    <location>
        <begin position="57"/>
        <end position="89"/>
    </location>
</feature>
<accession>A0A835P5E1</accession>
<evidence type="ECO:0000313" key="4">
    <source>
        <dbReference type="Proteomes" id="UP000618051"/>
    </source>
</evidence>
<reference evidence="3" key="3">
    <citation type="submission" date="2022-01" db="EMBL/GenBank/DDBJ databases">
        <authorList>
            <person name="Rubenstein D.R."/>
        </authorList>
    </citation>
    <scope>NUCLEOTIDE SEQUENCE</scope>
    <source>
        <strain evidence="3">SS15</strain>
        <tissue evidence="3">Liver</tissue>
    </source>
</reference>
<evidence type="ECO:0000313" key="2">
    <source>
        <dbReference type="EMBL" id="KAG0137228.1"/>
    </source>
</evidence>
<dbReference type="EMBL" id="JADDUC010000001">
    <property type="protein sequence ID" value="KAG0137228.1"/>
    <property type="molecule type" value="Genomic_DNA"/>
</dbReference>
<proteinExistence type="predicted"/>
<reference evidence="2" key="1">
    <citation type="submission" date="2020-10" db="EMBL/GenBank/DDBJ databases">
        <title>Feather gene expression reveals the developmental basis of iridescence in African starlings.</title>
        <authorList>
            <person name="Rubenstein D.R."/>
        </authorList>
    </citation>
    <scope>NUCLEOTIDE SEQUENCE</scope>
    <source>
        <strain evidence="2">SS15</strain>
        <tissue evidence="2">Liver</tissue>
    </source>
</reference>